<protein>
    <recommendedName>
        <fullName evidence="3">DUF3168 domain-containing protein</fullName>
    </recommendedName>
</protein>
<evidence type="ECO:0000313" key="1">
    <source>
        <dbReference type="EMBL" id="GGD98774.1"/>
    </source>
</evidence>
<dbReference type="EMBL" id="BMJM01000001">
    <property type="protein sequence ID" value="GGD98774.1"/>
    <property type="molecule type" value="Genomic_DNA"/>
</dbReference>
<accession>A0A917E2J4</accession>
<dbReference type="InterPro" id="IPR053745">
    <property type="entry name" value="Viral_Tail_Comp_sf"/>
</dbReference>
<reference evidence="1" key="2">
    <citation type="submission" date="2020-09" db="EMBL/GenBank/DDBJ databases">
        <authorList>
            <person name="Sun Q."/>
            <person name="Zhou Y."/>
        </authorList>
    </citation>
    <scope>NUCLEOTIDE SEQUENCE</scope>
    <source>
        <strain evidence="1">CGMCC 1.15519</strain>
    </source>
</reference>
<dbReference type="AlphaFoldDB" id="A0A917E2J4"/>
<proteinExistence type="predicted"/>
<dbReference type="Pfam" id="PF11367">
    <property type="entry name" value="Tail_completion_gp17"/>
    <property type="match status" value="1"/>
</dbReference>
<reference evidence="1" key="1">
    <citation type="journal article" date="2014" name="Int. J. Syst. Evol. Microbiol.">
        <title>Complete genome sequence of Corynebacterium casei LMG S-19264T (=DSM 44701T), isolated from a smear-ripened cheese.</title>
        <authorList>
            <consortium name="US DOE Joint Genome Institute (JGI-PGF)"/>
            <person name="Walter F."/>
            <person name="Albersmeier A."/>
            <person name="Kalinowski J."/>
            <person name="Ruckert C."/>
        </authorList>
    </citation>
    <scope>NUCLEOTIDE SEQUENCE</scope>
    <source>
        <strain evidence="1">CGMCC 1.15519</strain>
    </source>
</reference>
<dbReference type="InterPro" id="IPR021508">
    <property type="entry name" value="Gp17-like"/>
</dbReference>
<organism evidence="1 2">
    <name type="scientific">Sandarakinorhabdus glacialis</name>
    <dbReference type="NCBI Taxonomy" id="1614636"/>
    <lineage>
        <taxon>Bacteria</taxon>
        <taxon>Pseudomonadati</taxon>
        <taxon>Pseudomonadota</taxon>
        <taxon>Alphaproteobacteria</taxon>
        <taxon>Sphingomonadales</taxon>
        <taxon>Sphingosinicellaceae</taxon>
        <taxon>Sandarakinorhabdus</taxon>
    </lineage>
</organism>
<gene>
    <name evidence="1" type="ORF">GCM10011529_01080</name>
</gene>
<sequence>MSASLALQRMLVTALSGVGGVSGIYDGPPVDAAPPYLVIGPDLMTDWSTKTEIGHEHRLSVTAWDAGPGTTAAKSIMGAVETAVTAMAGSRDGHRVVSAKLLRGFVLTDAEGWTQAVTEFRLRTSANI</sequence>
<name>A0A917E2J4_9SPHN</name>
<dbReference type="Proteomes" id="UP000635071">
    <property type="component" value="Unassembled WGS sequence"/>
</dbReference>
<keyword evidence="2" id="KW-1185">Reference proteome</keyword>
<dbReference type="Gene3D" id="3.30.2000.30">
    <property type="match status" value="1"/>
</dbReference>
<comment type="caution">
    <text evidence="1">The sequence shown here is derived from an EMBL/GenBank/DDBJ whole genome shotgun (WGS) entry which is preliminary data.</text>
</comment>
<evidence type="ECO:0008006" key="3">
    <source>
        <dbReference type="Google" id="ProtNLM"/>
    </source>
</evidence>
<dbReference type="RefSeq" id="WP_188760971.1">
    <property type="nucleotide sequence ID" value="NZ_BMJM01000001.1"/>
</dbReference>
<evidence type="ECO:0000313" key="2">
    <source>
        <dbReference type="Proteomes" id="UP000635071"/>
    </source>
</evidence>